<dbReference type="Gene3D" id="1.25.10.10">
    <property type="entry name" value="Leucine-rich Repeat Variant"/>
    <property type="match status" value="1"/>
</dbReference>
<evidence type="ECO:0000256" key="1">
    <source>
        <dbReference type="ARBA" id="ARBA00022549"/>
    </source>
</evidence>
<reference evidence="3" key="1">
    <citation type="submission" date="2021-04" db="EMBL/GenBank/DDBJ databases">
        <title>Genome sequence of Woronichinia naegeliana from Washington state freshwater lake bloom.</title>
        <authorList>
            <person name="Dreher T.W."/>
        </authorList>
    </citation>
    <scope>NUCLEOTIDE SEQUENCE</scope>
    <source>
        <strain evidence="3">WA131</strain>
    </source>
</reference>
<dbReference type="GO" id="GO:0016491">
    <property type="term" value="F:oxidoreductase activity"/>
    <property type="evidence" value="ECO:0007669"/>
    <property type="project" value="TreeGrafter"/>
</dbReference>
<evidence type="ECO:0000313" key="3">
    <source>
        <dbReference type="EMBL" id="UXE61276.1"/>
    </source>
</evidence>
<protein>
    <submittedName>
        <fullName evidence="3">HEAT repeat domain-containing protein</fullName>
    </submittedName>
</protein>
<dbReference type="PANTHER" id="PTHR12697:SF5">
    <property type="entry name" value="DEOXYHYPUSINE HYDROXYLASE"/>
    <property type="match status" value="1"/>
</dbReference>
<dbReference type="SUPFAM" id="SSF48371">
    <property type="entry name" value="ARM repeat"/>
    <property type="match status" value="1"/>
</dbReference>
<dbReference type="KEGG" id="wna:KA717_38890"/>
<gene>
    <name evidence="3" type="ORF">KA717_38890</name>
</gene>
<sequence length="190" mass="20356">MSIKNPDYKALAISSLCTALLQDIDADTRLIAAESLGKLQSEYAIPALTQAMLNDSNKNVRQKAAEALGKIGEQSKMTGDSRVINATNYYENISTGGGDYIQGDYINMSQDLSQAASQIQSLLEKLQQQGITVDVAQEQVAQDIANQAKNSPKMRDKLVNWGQSVGNATITDVVKGAVKLAIRSAGIPLP</sequence>
<dbReference type="GO" id="GO:0030089">
    <property type="term" value="C:phycobilisome"/>
    <property type="evidence" value="ECO:0007669"/>
    <property type="project" value="UniProtKB-KW"/>
</dbReference>
<keyword evidence="2" id="KW-0605">Phycobilisome</keyword>
<dbReference type="PANTHER" id="PTHR12697">
    <property type="entry name" value="PBS LYASE HEAT-LIKE PROTEIN"/>
    <property type="match status" value="1"/>
</dbReference>
<organism evidence="3">
    <name type="scientific">Woronichinia naegeliana WA131</name>
    <dbReference type="NCBI Taxonomy" id="2824559"/>
    <lineage>
        <taxon>Bacteria</taxon>
        <taxon>Bacillati</taxon>
        <taxon>Cyanobacteriota</taxon>
        <taxon>Cyanophyceae</taxon>
        <taxon>Synechococcales</taxon>
        <taxon>Coelosphaeriaceae</taxon>
        <taxon>Woronichinia</taxon>
    </lineage>
</organism>
<dbReference type="InterPro" id="IPR016024">
    <property type="entry name" value="ARM-type_fold"/>
</dbReference>
<dbReference type="InterPro" id="IPR011989">
    <property type="entry name" value="ARM-like"/>
</dbReference>
<keyword evidence="1" id="KW-0042">Antenna complex</keyword>
<evidence type="ECO:0000256" key="2">
    <source>
        <dbReference type="ARBA" id="ARBA00022738"/>
    </source>
</evidence>
<accession>A0A977KWM1</accession>
<dbReference type="Proteomes" id="UP001065613">
    <property type="component" value="Chromosome"/>
</dbReference>
<proteinExistence type="predicted"/>
<dbReference type="Pfam" id="PF13646">
    <property type="entry name" value="HEAT_2"/>
    <property type="match status" value="1"/>
</dbReference>
<dbReference type="EMBL" id="CP073041">
    <property type="protein sequence ID" value="UXE61276.1"/>
    <property type="molecule type" value="Genomic_DNA"/>
</dbReference>
<name>A0A977KWM1_9CYAN</name>
<dbReference type="AlphaFoldDB" id="A0A977KWM1"/>